<dbReference type="KEGG" id="cnt:JT31_01850"/>
<proteinExistence type="inferred from homology"/>
<dbReference type="RefSeq" id="WP_038472661.1">
    <property type="nucleotide sequence ID" value="NZ_CP009451.1"/>
</dbReference>
<dbReference type="InterPro" id="IPR005564">
    <property type="entry name" value="Major_capsid_GpE"/>
</dbReference>
<evidence type="ECO:0000313" key="2">
    <source>
        <dbReference type="Proteomes" id="UP000029481"/>
    </source>
</evidence>
<gene>
    <name evidence="1" type="ORF">JT31_01850</name>
</gene>
<dbReference type="Proteomes" id="UP000029481">
    <property type="component" value="Chromosome"/>
</dbReference>
<dbReference type="HAMAP" id="MF_04133">
    <property type="entry name" value="CAPSID_LAMBDA"/>
    <property type="match status" value="1"/>
</dbReference>
<keyword evidence="2" id="KW-1185">Reference proteome</keyword>
<organism evidence="1 2">
    <name type="scientific">Cedecea neteri</name>
    <dbReference type="NCBI Taxonomy" id="158822"/>
    <lineage>
        <taxon>Bacteria</taxon>
        <taxon>Pseudomonadati</taxon>
        <taxon>Pseudomonadota</taxon>
        <taxon>Gammaproteobacteria</taxon>
        <taxon>Enterobacterales</taxon>
        <taxon>Enterobacteriaceae</taxon>
        <taxon>Cedecea</taxon>
    </lineage>
</organism>
<dbReference type="Gene3D" id="3.15.30.10">
    <property type="entry name" value="putative capsid protein of prophage domain like"/>
    <property type="match status" value="1"/>
</dbReference>
<dbReference type="AlphaFoldDB" id="A0A089PSW8"/>
<sequence length="345" mass="38384">MSDSSYSTTRLIAVTQKKFKFEQFFKKLFFVESYEFDTEKVDLAKIPGNVAMAVYVSPTVAGEVLRTRGGLTTQLQPGYVKPKHEVNPNMVLRRLPDEDPQALKDPAYRHRRLVLQNLKDEELAIQQVEEKQCVDAVVFGKYMMTGDQFEPVEVDLQRNPANNIIQAGAAAWSQQDKATYDPTADLIAYALNASGVINIAIMDPLAWAEFSSFDKVEKKLDSRRGSVSVLETALKDLGKVVSVKGNYGDVVIVVYYGQHINPKTGAKENYLPDNTIIMGNTQARGISTYGAIQDIEAINEGITKASRYPKNWIQKGDPAREFTMTQSAPLMVLADADEFVVITIA</sequence>
<dbReference type="OrthoDB" id="5449178at2"/>
<dbReference type="Pfam" id="PF03864">
    <property type="entry name" value="Phage_cap_E"/>
    <property type="match status" value="1"/>
</dbReference>
<evidence type="ECO:0000313" key="1">
    <source>
        <dbReference type="EMBL" id="AIR03407.1"/>
    </source>
</evidence>
<accession>A0A089PSW8</accession>
<protein>
    <submittedName>
        <fullName evidence="1">Head protein</fullName>
    </submittedName>
</protein>
<reference evidence="1 2" key="1">
    <citation type="submission" date="2014-09" db="EMBL/GenBank/DDBJ databases">
        <title>Cedecea neteri SSMD04 Genome Sequencing.</title>
        <authorList>
            <person name="Tan J.-Y."/>
        </authorList>
    </citation>
    <scope>NUCLEOTIDE SEQUENCE [LARGE SCALE GENOMIC DNA]</scope>
    <source>
        <strain evidence="1 2">SSMD04</strain>
    </source>
</reference>
<name>A0A089PSW8_9ENTR</name>
<dbReference type="Gene3D" id="3.30.1930.10">
    <property type="entry name" value="capsid protein of prophage domain"/>
    <property type="match status" value="1"/>
</dbReference>
<dbReference type="EMBL" id="CP009451">
    <property type="protein sequence ID" value="AIR03407.1"/>
    <property type="molecule type" value="Genomic_DNA"/>
</dbReference>